<evidence type="ECO:0000313" key="9">
    <source>
        <dbReference type="Proteomes" id="UP000283880"/>
    </source>
</evidence>
<dbReference type="InterPro" id="IPR036388">
    <property type="entry name" value="WH-like_DNA-bd_sf"/>
</dbReference>
<accession>A0A413F6X5</accession>
<evidence type="ECO:0000256" key="5">
    <source>
        <dbReference type="SAM" id="Coils"/>
    </source>
</evidence>
<evidence type="ECO:0000259" key="6">
    <source>
        <dbReference type="Pfam" id="PF04542"/>
    </source>
</evidence>
<dbReference type="PANTHER" id="PTHR43133:SF60">
    <property type="entry name" value="RNA POLYMERASE SIGMA FACTOR SIGV"/>
    <property type="match status" value="1"/>
</dbReference>
<dbReference type="InterPro" id="IPR013249">
    <property type="entry name" value="RNA_pol_sigma70_r4_t2"/>
</dbReference>
<comment type="caution">
    <text evidence="8">The sequence shown here is derived from an EMBL/GenBank/DDBJ whole genome shotgun (WGS) entry which is preliminary data.</text>
</comment>
<organism evidence="8 9">
    <name type="scientific">Enterocloster asparagiformis</name>
    <dbReference type="NCBI Taxonomy" id="333367"/>
    <lineage>
        <taxon>Bacteria</taxon>
        <taxon>Bacillati</taxon>
        <taxon>Bacillota</taxon>
        <taxon>Clostridia</taxon>
        <taxon>Lachnospirales</taxon>
        <taxon>Lachnospiraceae</taxon>
        <taxon>Enterocloster</taxon>
    </lineage>
</organism>
<dbReference type="NCBIfam" id="TIGR02937">
    <property type="entry name" value="sigma70-ECF"/>
    <property type="match status" value="1"/>
</dbReference>
<evidence type="ECO:0000256" key="3">
    <source>
        <dbReference type="ARBA" id="ARBA00023082"/>
    </source>
</evidence>
<dbReference type="InterPro" id="IPR039425">
    <property type="entry name" value="RNA_pol_sigma-70-like"/>
</dbReference>
<protein>
    <submittedName>
        <fullName evidence="8">Sigma-70 family RNA polymerase sigma factor</fullName>
    </submittedName>
</protein>
<keyword evidence="3" id="KW-0731">Sigma factor</keyword>
<dbReference type="PANTHER" id="PTHR43133">
    <property type="entry name" value="RNA POLYMERASE ECF-TYPE SIGMA FACTO"/>
    <property type="match status" value="1"/>
</dbReference>
<dbReference type="Gene3D" id="1.10.10.10">
    <property type="entry name" value="Winged helix-like DNA-binding domain superfamily/Winged helix DNA-binding domain"/>
    <property type="match status" value="1"/>
</dbReference>
<keyword evidence="5" id="KW-0175">Coiled coil</keyword>
<dbReference type="GO" id="GO:0006352">
    <property type="term" value="P:DNA-templated transcription initiation"/>
    <property type="evidence" value="ECO:0007669"/>
    <property type="project" value="InterPro"/>
</dbReference>
<dbReference type="Gene3D" id="1.10.1740.10">
    <property type="match status" value="1"/>
</dbReference>
<dbReference type="GO" id="GO:0003677">
    <property type="term" value="F:DNA binding"/>
    <property type="evidence" value="ECO:0007669"/>
    <property type="project" value="InterPro"/>
</dbReference>
<dbReference type="InterPro" id="IPR013325">
    <property type="entry name" value="RNA_pol_sigma_r2"/>
</dbReference>
<dbReference type="Pfam" id="PF04542">
    <property type="entry name" value="Sigma70_r2"/>
    <property type="match status" value="1"/>
</dbReference>
<dbReference type="OrthoDB" id="9782703at2"/>
<feature type="coiled-coil region" evidence="5">
    <location>
        <begin position="94"/>
        <end position="121"/>
    </location>
</feature>
<evidence type="ECO:0000256" key="2">
    <source>
        <dbReference type="ARBA" id="ARBA00023015"/>
    </source>
</evidence>
<gene>
    <name evidence="8" type="ORF">DWV29_27135</name>
</gene>
<dbReference type="Proteomes" id="UP000283880">
    <property type="component" value="Unassembled WGS sequence"/>
</dbReference>
<dbReference type="SUPFAM" id="SSF88659">
    <property type="entry name" value="Sigma3 and sigma4 domains of RNA polymerase sigma factors"/>
    <property type="match status" value="1"/>
</dbReference>
<evidence type="ECO:0000313" key="8">
    <source>
        <dbReference type="EMBL" id="RGX20993.1"/>
    </source>
</evidence>
<sequence>MKKDLYDKIVTHIVENQEKFYRLAFSYVKNKDDALDVVQNSVCKALDHYESLRNEEAVKTWFYRILVNESVHFLNRRKREVLSGEDYDEQIPYYEKRYEAEDDLEAQIDRLEEDVQKIIRLRFYEELSLKEISQVMELNLNTVKAKLYRGLKLLKQIVQEVE</sequence>
<name>A0A413F6X5_9FIRM</name>
<keyword evidence="2" id="KW-0805">Transcription regulation</keyword>
<dbReference type="GO" id="GO:0016987">
    <property type="term" value="F:sigma factor activity"/>
    <property type="evidence" value="ECO:0007669"/>
    <property type="project" value="UniProtKB-KW"/>
</dbReference>
<dbReference type="RefSeq" id="WP_007719792.1">
    <property type="nucleotide sequence ID" value="NZ_BAABXR010000001.1"/>
</dbReference>
<dbReference type="CDD" id="cd06171">
    <property type="entry name" value="Sigma70_r4"/>
    <property type="match status" value="1"/>
</dbReference>
<evidence type="ECO:0000256" key="1">
    <source>
        <dbReference type="ARBA" id="ARBA00010641"/>
    </source>
</evidence>
<dbReference type="Pfam" id="PF08281">
    <property type="entry name" value="Sigma70_r4_2"/>
    <property type="match status" value="1"/>
</dbReference>
<dbReference type="InterPro" id="IPR013324">
    <property type="entry name" value="RNA_pol_sigma_r3/r4-like"/>
</dbReference>
<comment type="similarity">
    <text evidence="1">Belongs to the sigma-70 factor family. ECF subfamily.</text>
</comment>
<dbReference type="InterPro" id="IPR007627">
    <property type="entry name" value="RNA_pol_sigma70_r2"/>
</dbReference>
<evidence type="ECO:0000256" key="4">
    <source>
        <dbReference type="ARBA" id="ARBA00023163"/>
    </source>
</evidence>
<keyword evidence="4" id="KW-0804">Transcription</keyword>
<proteinExistence type="inferred from homology"/>
<reference evidence="8 9" key="1">
    <citation type="submission" date="2018-08" db="EMBL/GenBank/DDBJ databases">
        <title>A genome reference for cultivated species of the human gut microbiota.</title>
        <authorList>
            <person name="Zou Y."/>
            <person name="Xue W."/>
            <person name="Luo G."/>
        </authorList>
    </citation>
    <scope>NUCLEOTIDE SEQUENCE [LARGE SCALE GENOMIC DNA]</scope>
    <source>
        <strain evidence="8 9">AF04-15</strain>
    </source>
</reference>
<feature type="domain" description="RNA polymerase sigma factor 70 region 4 type 2" evidence="7">
    <location>
        <begin position="103"/>
        <end position="154"/>
    </location>
</feature>
<dbReference type="SUPFAM" id="SSF88946">
    <property type="entry name" value="Sigma2 domain of RNA polymerase sigma factors"/>
    <property type="match status" value="1"/>
</dbReference>
<dbReference type="EMBL" id="QSBM01000035">
    <property type="protein sequence ID" value="RGX20993.1"/>
    <property type="molecule type" value="Genomic_DNA"/>
</dbReference>
<evidence type="ECO:0000259" key="7">
    <source>
        <dbReference type="Pfam" id="PF08281"/>
    </source>
</evidence>
<dbReference type="AlphaFoldDB" id="A0A413F6X5"/>
<feature type="domain" description="RNA polymerase sigma-70 region 2" evidence="6">
    <location>
        <begin position="15"/>
        <end position="79"/>
    </location>
</feature>
<dbReference type="InterPro" id="IPR014284">
    <property type="entry name" value="RNA_pol_sigma-70_dom"/>
</dbReference>